<organism evidence="1">
    <name type="scientific">Leclercia adecarboxylata</name>
    <dbReference type="NCBI Taxonomy" id="83655"/>
    <lineage>
        <taxon>Bacteria</taxon>
        <taxon>Pseudomonadati</taxon>
        <taxon>Pseudomonadota</taxon>
        <taxon>Gammaproteobacteria</taxon>
        <taxon>Enterobacterales</taxon>
        <taxon>Enterobacteriaceae</taxon>
        <taxon>Leclercia</taxon>
    </lineage>
</organism>
<accession>A0A7G5F6B6</accession>
<proteinExistence type="predicted"/>
<reference evidence="1" key="1">
    <citation type="submission" date="2019-09" db="EMBL/GenBank/DDBJ databases">
        <authorList>
            <person name="Zhou D."/>
            <person name="Xu Y."/>
        </authorList>
    </citation>
    <scope>NUCLEOTIDE SEQUENCE</scope>
    <source>
        <strain evidence="1">L21</strain>
        <plasmid evidence="1">pL21-1NR</plasmid>
    </source>
</reference>
<name>A0A7G5F6B6_9ENTR</name>
<dbReference type="EMBL" id="MN423365">
    <property type="protein sequence ID" value="QMV81791.1"/>
    <property type="molecule type" value="Genomic_DNA"/>
</dbReference>
<protein>
    <submittedName>
        <fullName evidence="1">Uncharacterized protein</fullName>
    </submittedName>
</protein>
<sequence>MSGTGFAFITVIPYQSSIANGRGPHEDETSGAVNQLSALRKRHSRYVGESAIVHIL</sequence>
<evidence type="ECO:0000313" key="1">
    <source>
        <dbReference type="EMBL" id="QMV81791.1"/>
    </source>
</evidence>
<geneLocation type="plasmid" evidence="1">
    <name>pL21-1NR</name>
</geneLocation>
<keyword evidence="1" id="KW-0614">Plasmid</keyword>
<dbReference type="AlphaFoldDB" id="A0A7G5F6B6"/>